<dbReference type="GO" id="GO:0008168">
    <property type="term" value="F:methyltransferase activity"/>
    <property type="evidence" value="ECO:0007669"/>
    <property type="project" value="UniProtKB-KW"/>
</dbReference>
<evidence type="ECO:0000256" key="1">
    <source>
        <dbReference type="ARBA" id="ARBA00022603"/>
    </source>
</evidence>
<dbReference type="RefSeq" id="WP_340275982.1">
    <property type="nucleotide sequence ID" value="NZ_JBAKIA010000013.1"/>
</dbReference>
<name>A0ABU8TNI7_9HYPH</name>
<evidence type="ECO:0000313" key="3">
    <source>
        <dbReference type="EMBL" id="MEJ8475747.1"/>
    </source>
</evidence>
<keyword evidence="4" id="KW-1185">Reference proteome</keyword>
<organism evidence="3 4">
    <name type="scientific">Roseibium algae</name>
    <dbReference type="NCBI Taxonomy" id="3123038"/>
    <lineage>
        <taxon>Bacteria</taxon>
        <taxon>Pseudomonadati</taxon>
        <taxon>Pseudomonadota</taxon>
        <taxon>Alphaproteobacteria</taxon>
        <taxon>Hyphomicrobiales</taxon>
        <taxon>Stappiaceae</taxon>
        <taxon>Roseibium</taxon>
    </lineage>
</organism>
<sequence length="299" mass="32736">MTQPDLFDRSLLKRRRLRALKEAKPGSDFLLETVAEDLADRLAIQSRNFDTAVELGGHTGRITSVLRESGKVETVWRGDLLCSETCDANGPDFVFDDALPPLREKSLGLVTSALSLHWVNDLPGALVQIRQALKPDGLFLGVLLGGDTLHELRDVLMRAELEVTGGAAPRVSPFADTRDLGSLLQRAGFALPVTDMDRLTVRYSNMFGLMQDLRSMGATSVLEERSRKPLPKSVFLRAAELYAADYADPDGKIRATFAMISLSGWAPHESQQKPLKPGSAKTRLADALGVNEVGIQRND</sequence>
<proteinExistence type="predicted"/>
<dbReference type="InterPro" id="IPR050602">
    <property type="entry name" value="Malonyl-ACP_OMT"/>
</dbReference>
<keyword evidence="2" id="KW-0808">Transferase</keyword>
<keyword evidence="1 3" id="KW-0489">Methyltransferase</keyword>
<gene>
    <name evidence="3" type="ORF">V6575_16765</name>
</gene>
<evidence type="ECO:0000256" key="2">
    <source>
        <dbReference type="ARBA" id="ARBA00022679"/>
    </source>
</evidence>
<dbReference type="EMBL" id="JBAKIA010000013">
    <property type="protein sequence ID" value="MEJ8475747.1"/>
    <property type="molecule type" value="Genomic_DNA"/>
</dbReference>
<dbReference type="Pfam" id="PF13489">
    <property type="entry name" value="Methyltransf_23"/>
    <property type="match status" value="1"/>
</dbReference>
<dbReference type="Gene3D" id="3.40.50.150">
    <property type="entry name" value="Vaccinia Virus protein VP39"/>
    <property type="match status" value="1"/>
</dbReference>
<dbReference type="PANTHER" id="PTHR13090:SF1">
    <property type="entry name" value="ARGININE-HYDROXYLASE NDUFAF5, MITOCHONDRIAL"/>
    <property type="match status" value="1"/>
</dbReference>
<dbReference type="Proteomes" id="UP001385499">
    <property type="component" value="Unassembled WGS sequence"/>
</dbReference>
<dbReference type="SUPFAM" id="SSF53335">
    <property type="entry name" value="S-adenosyl-L-methionine-dependent methyltransferases"/>
    <property type="match status" value="1"/>
</dbReference>
<dbReference type="PANTHER" id="PTHR13090">
    <property type="entry name" value="ARGININE-HYDROXYLASE NDUFAF5, MITOCHONDRIAL"/>
    <property type="match status" value="1"/>
</dbReference>
<reference evidence="3 4" key="1">
    <citation type="submission" date="2024-02" db="EMBL/GenBank/DDBJ databases">
        <title>Roseibium algae sp. nov., isolated from marine alga (Grateloupia sp.), showing potential in myo-inositol conversion.</title>
        <authorList>
            <person name="Wang Y."/>
        </authorList>
    </citation>
    <scope>NUCLEOTIDE SEQUENCE [LARGE SCALE GENOMIC DNA]</scope>
    <source>
        <strain evidence="3 4">H3510</strain>
    </source>
</reference>
<dbReference type="InterPro" id="IPR029063">
    <property type="entry name" value="SAM-dependent_MTases_sf"/>
</dbReference>
<evidence type="ECO:0000313" key="4">
    <source>
        <dbReference type="Proteomes" id="UP001385499"/>
    </source>
</evidence>
<comment type="caution">
    <text evidence="3">The sequence shown here is derived from an EMBL/GenBank/DDBJ whole genome shotgun (WGS) entry which is preliminary data.</text>
</comment>
<protein>
    <submittedName>
        <fullName evidence="3">Methyltransferase domain-containing protein</fullName>
    </submittedName>
</protein>
<accession>A0ABU8TNI7</accession>
<dbReference type="GO" id="GO:0032259">
    <property type="term" value="P:methylation"/>
    <property type="evidence" value="ECO:0007669"/>
    <property type="project" value="UniProtKB-KW"/>
</dbReference>